<evidence type="ECO:0000313" key="2">
    <source>
        <dbReference type="Proteomes" id="UP000646365"/>
    </source>
</evidence>
<reference evidence="1" key="2">
    <citation type="submission" date="2020-09" db="EMBL/GenBank/DDBJ databases">
        <authorList>
            <person name="Sun Q."/>
            <person name="Zhou Y."/>
        </authorList>
    </citation>
    <scope>NUCLEOTIDE SEQUENCE</scope>
    <source>
        <strain evidence="1">CGMCC 1.15725</strain>
    </source>
</reference>
<accession>A0A8J3E7W9</accession>
<keyword evidence="2" id="KW-1185">Reference proteome</keyword>
<dbReference type="Proteomes" id="UP000646365">
    <property type="component" value="Unassembled WGS sequence"/>
</dbReference>
<dbReference type="RefSeq" id="WP_189052611.1">
    <property type="nucleotide sequence ID" value="NZ_BMJQ01000040.1"/>
</dbReference>
<dbReference type="NCBIfam" id="NF040576">
    <property type="entry name" value="T2SS_GspM_XpsM"/>
    <property type="match status" value="1"/>
</dbReference>
<reference evidence="1" key="1">
    <citation type="journal article" date="2014" name="Int. J. Syst. Evol. Microbiol.">
        <title>Complete genome sequence of Corynebacterium casei LMG S-19264T (=DSM 44701T), isolated from a smear-ripened cheese.</title>
        <authorList>
            <consortium name="US DOE Joint Genome Institute (JGI-PGF)"/>
            <person name="Walter F."/>
            <person name="Albersmeier A."/>
            <person name="Kalinowski J."/>
            <person name="Ruckert C."/>
        </authorList>
    </citation>
    <scope>NUCLEOTIDE SEQUENCE</scope>
    <source>
        <strain evidence="1">CGMCC 1.15725</strain>
    </source>
</reference>
<comment type="caution">
    <text evidence="1">The sequence shown here is derived from an EMBL/GenBank/DDBJ whole genome shotgun (WGS) entry which is preliminary data.</text>
</comment>
<proteinExistence type="predicted"/>
<evidence type="ECO:0000313" key="1">
    <source>
        <dbReference type="EMBL" id="GGF51425.1"/>
    </source>
</evidence>
<dbReference type="EMBL" id="BMJQ01000040">
    <property type="protein sequence ID" value="GGF51425.1"/>
    <property type="molecule type" value="Genomic_DNA"/>
</dbReference>
<dbReference type="Pfam" id="PF10741">
    <property type="entry name" value="T2SSM_b"/>
    <property type="match status" value="1"/>
</dbReference>
<organism evidence="1 2">
    <name type="scientific">Aliidongia dinghuensis</name>
    <dbReference type="NCBI Taxonomy" id="1867774"/>
    <lineage>
        <taxon>Bacteria</taxon>
        <taxon>Pseudomonadati</taxon>
        <taxon>Pseudomonadota</taxon>
        <taxon>Alphaproteobacteria</taxon>
        <taxon>Rhodospirillales</taxon>
        <taxon>Dongiaceae</taxon>
        <taxon>Aliidongia</taxon>
    </lineage>
</organism>
<gene>
    <name evidence="1" type="ORF">GCM10011611_67360</name>
</gene>
<dbReference type="InterPro" id="IPR034756">
    <property type="entry name" value="T2SSM_b"/>
</dbReference>
<evidence type="ECO:0008006" key="3">
    <source>
        <dbReference type="Google" id="ProtNLM"/>
    </source>
</evidence>
<name>A0A8J3E7W9_9PROT</name>
<dbReference type="AlphaFoldDB" id="A0A8J3E7W9"/>
<sequence>MTERQTRLLRRLAALAIGGALLLAFVAGGVAPLVEAWADTRAGIERSSQLLAGYQRVVDQRTTDEQRLARLQQQDAGLTDLIGGATAALAMASLQADVKQIIEAHGGKIQSLQPGAVTPTHGFDRLEVKVDFSIAGDTFPDLVAGLDGHRPFLTADPLELHATDGAQPSDKLIIRMTVSAYRRAAAS</sequence>
<protein>
    <recommendedName>
        <fullName evidence="3">General secretion pathway protein M</fullName>
    </recommendedName>
</protein>